<organism evidence="1 2">
    <name type="scientific">Mycoplasma haematolamae (strain Purdue)</name>
    <dbReference type="NCBI Taxonomy" id="1212765"/>
    <lineage>
        <taxon>Bacteria</taxon>
        <taxon>Bacillati</taxon>
        <taxon>Mycoplasmatota</taxon>
        <taxon>Mollicutes</taxon>
        <taxon>Mycoplasmataceae</taxon>
        <taxon>Mycoplasma</taxon>
    </lineage>
</organism>
<reference evidence="2" key="2">
    <citation type="submission" date="2012-07" db="EMBL/GenBank/DDBJ databases">
        <title>Complete genome sequence of 'Candidatus Mycoplasma haemolamae'.</title>
        <authorList>
            <person name="Guimaraes A.M.S."/>
            <person name="Toth B."/>
            <person name="Santos A.P."/>
            <person name="Nascimento N.C."/>
            <person name="Sojka J.E."/>
            <person name="Messick J.B."/>
        </authorList>
    </citation>
    <scope>NUCLEOTIDE SEQUENCE [LARGE SCALE GENOMIC DNA]</scope>
    <source>
        <strain evidence="2">Purdue</strain>
    </source>
</reference>
<reference evidence="1 2" key="1">
    <citation type="journal article" date="2012" name="J. Bacteriol.">
        <title>Genome Sequence of "Candidatus Mycoplasma haemolamae" Strain Purdue, a Red Blood Cell Pathogen of Alpacas (Vicugna pacos) and Llamas (Lama glama).</title>
        <authorList>
            <person name="Guimaraes A.M."/>
            <person name="Toth B."/>
            <person name="Santos A.P."/>
            <person name="do Nascimento N.C."/>
            <person name="Kritchevsky J.E."/>
            <person name="Messick J.B."/>
        </authorList>
    </citation>
    <scope>NUCLEOTIDE SEQUENCE [LARGE SCALE GENOMIC DNA]</scope>
    <source>
        <strain evidence="1 2">Purdue</strain>
    </source>
</reference>
<accession>I7CGD4</accession>
<dbReference type="KEGG" id="mhl:MHLP_03730"/>
<dbReference type="STRING" id="1212765.MHLP_03730"/>
<dbReference type="Proteomes" id="UP000006502">
    <property type="component" value="Chromosome"/>
</dbReference>
<dbReference type="PATRIC" id="fig|1212765.3.peg.846"/>
<evidence type="ECO:0000313" key="2">
    <source>
        <dbReference type="Proteomes" id="UP000006502"/>
    </source>
</evidence>
<evidence type="ECO:0000313" key="1">
    <source>
        <dbReference type="EMBL" id="AFO52326.1"/>
    </source>
</evidence>
<protein>
    <submittedName>
        <fullName evidence="1">Uncharacterized protein</fullName>
    </submittedName>
</protein>
<dbReference type="HOGENOM" id="CLU_186054_0_0_14"/>
<keyword evidence="2" id="KW-1185">Reference proteome</keyword>
<gene>
    <name evidence="1" type="ordered locus">MHLP_03730</name>
</gene>
<proteinExistence type="predicted"/>
<dbReference type="AlphaFoldDB" id="I7CGD4"/>
<name>I7CGD4_MYCHA</name>
<dbReference type="EMBL" id="CP003731">
    <property type="protein sequence ID" value="AFO52326.1"/>
    <property type="molecule type" value="Genomic_DNA"/>
</dbReference>
<sequence>MHTAYKILLGLLGTGILGGAGYGVYEGVKPALVDQKEKCDENCDCETETCTEECTCEGERPCCKKEDGKCCCCKKDGKKCCCKCKNQ</sequence>